<evidence type="ECO:0000256" key="1">
    <source>
        <dbReference type="SAM" id="Phobius"/>
    </source>
</evidence>
<feature type="transmembrane region" description="Helical" evidence="1">
    <location>
        <begin position="6"/>
        <end position="23"/>
    </location>
</feature>
<dbReference type="EMBL" id="KN716227">
    <property type="protein sequence ID" value="KJH49658.1"/>
    <property type="molecule type" value="Genomic_DNA"/>
</dbReference>
<keyword evidence="3" id="KW-1185">Reference proteome</keyword>
<accession>A0A0D8XYB4</accession>
<reference evidence="2 3" key="1">
    <citation type="submission" date="2013-11" db="EMBL/GenBank/DDBJ databases">
        <title>Draft genome of the bovine lungworm Dictyocaulus viviparus.</title>
        <authorList>
            <person name="Mitreva M."/>
        </authorList>
    </citation>
    <scope>NUCLEOTIDE SEQUENCE [LARGE SCALE GENOMIC DNA]</scope>
    <source>
        <strain evidence="2 3">HannoverDv2000</strain>
    </source>
</reference>
<evidence type="ECO:0000313" key="3">
    <source>
        <dbReference type="Proteomes" id="UP000053766"/>
    </source>
</evidence>
<reference evidence="3" key="2">
    <citation type="journal article" date="2016" name="Sci. Rep.">
        <title>Dictyocaulus viviparus genome, variome and transcriptome elucidate lungworm biology and support future intervention.</title>
        <authorList>
            <person name="McNulty S.N."/>
            <person name="Strube C."/>
            <person name="Rosa B.A."/>
            <person name="Martin J.C."/>
            <person name="Tyagi R."/>
            <person name="Choi Y.J."/>
            <person name="Wang Q."/>
            <person name="Hallsworth Pepin K."/>
            <person name="Zhang X."/>
            <person name="Ozersky P."/>
            <person name="Wilson R.K."/>
            <person name="Sternberg P.W."/>
            <person name="Gasser R.B."/>
            <person name="Mitreva M."/>
        </authorList>
    </citation>
    <scope>NUCLEOTIDE SEQUENCE [LARGE SCALE GENOMIC DNA]</scope>
    <source>
        <strain evidence="3">HannoverDv2000</strain>
    </source>
</reference>
<feature type="transmembrane region" description="Helical" evidence="1">
    <location>
        <begin position="137"/>
        <end position="163"/>
    </location>
</feature>
<gene>
    <name evidence="2" type="ORF">DICVIV_04204</name>
</gene>
<sequence>MLVAPGGHLVQVAVLVFISYMCLPLPLRNNTTPDNSTQSNIDITTTSSYSAKNLSIINNTTFITTTEQPRLGTISNVSFNSQQAKDLASNRWIALYGIEAIYLPARISQEIPEQFRLIKKIQRANVQKRRSHRLHGLLISSVVDIVMLMTILLIMITVSLYVLSIRQQYSLDFVRNATILYHRQVDNDTRIAMSETKVCILHILHLHLNIT</sequence>
<evidence type="ECO:0000313" key="2">
    <source>
        <dbReference type="EMBL" id="KJH49658.1"/>
    </source>
</evidence>
<keyword evidence="1" id="KW-0472">Membrane</keyword>
<dbReference type="Proteomes" id="UP000053766">
    <property type="component" value="Unassembled WGS sequence"/>
</dbReference>
<protein>
    <submittedName>
        <fullName evidence="2">Uncharacterized protein</fullName>
    </submittedName>
</protein>
<proteinExistence type="predicted"/>
<keyword evidence="1" id="KW-0812">Transmembrane</keyword>
<name>A0A0D8XYB4_DICVI</name>
<dbReference type="AlphaFoldDB" id="A0A0D8XYB4"/>
<organism evidence="2 3">
    <name type="scientific">Dictyocaulus viviparus</name>
    <name type="common">Bovine lungworm</name>
    <dbReference type="NCBI Taxonomy" id="29172"/>
    <lineage>
        <taxon>Eukaryota</taxon>
        <taxon>Metazoa</taxon>
        <taxon>Ecdysozoa</taxon>
        <taxon>Nematoda</taxon>
        <taxon>Chromadorea</taxon>
        <taxon>Rhabditida</taxon>
        <taxon>Rhabditina</taxon>
        <taxon>Rhabditomorpha</taxon>
        <taxon>Strongyloidea</taxon>
        <taxon>Metastrongylidae</taxon>
        <taxon>Dictyocaulus</taxon>
    </lineage>
</organism>
<keyword evidence="1" id="KW-1133">Transmembrane helix</keyword>